<dbReference type="EMBL" id="JAVYJV010000009">
    <property type="protein sequence ID" value="KAK4362950.1"/>
    <property type="molecule type" value="Genomic_DNA"/>
</dbReference>
<dbReference type="InterPro" id="IPR005828">
    <property type="entry name" value="MFS_sugar_transport-like"/>
</dbReference>
<dbReference type="Proteomes" id="UP001291623">
    <property type="component" value="Unassembled WGS sequence"/>
</dbReference>
<dbReference type="Pfam" id="PF00083">
    <property type="entry name" value="Sugar_tr"/>
    <property type="match status" value="1"/>
</dbReference>
<keyword evidence="10" id="KW-1185">Reference proteome</keyword>
<keyword evidence="5 8" id="KW-1133">Transmembrane helix</keyword>
<comment type="caution">
    <text evidence="9">The sequence shown here is derived from an EMBL/GenBank/DDBJ whole genome shotgun (WGS) entry which is preliminary data.</text>
</comment>
<accession>A0AAE1VJY0</accession>
<evidence type="ECO:0000256" key="4">
    <source>
        <dbReference type="ARBA" id="ARBA00022692"/>
    </source>
</evidence>
<evidence type="ECO:0000256" key="8">
    <source>
        <dbReference type="SAM" id="Phobius"/>
    </source>
</evidence>
<keyword evidence="4 8" id="KW-0812">Transmembrane</keyword>
<feature type="transmembrane region" description="Helical" evidence="8">
    <location>
        <begin position="106"/>
        <end position="126"/>
    </location>
</feature>
<protein>
    <submittedName>
        <fullName evidence="9">Uncharacterized protein</fullName>
    </submittedName>
</protein>
<evidence type="ECO:0000256" key="6">
    <source>
        <dbReference type="ARBA" id="ARBA00023136"/>
    </source>
</evidence>
<dbReference type="AlphaFoldDB" id="A0AAE1VJY0"/>
<evidence type="ECO:0000256" key="3">
    <source>
        <dbReference type="ARBA" id="ARBA00022448"/>
    </source>
</evidence>
<keyword evidence="3" id="KW-0813">Transport</keyword>
<evidence type="ECO:0000313" key="9">
    <source>
        <dbReference type="EMBL" id="KAK4362950.1"/>
    </source>
</evidence>
<dbReference type="PANTHER" id="PTHR23500:SF492">
    <property type="entry name" value="SUGAR TRANSPORT PROTEIN 14-LIKE"/>
    <property type="match status" value="1"/>
</dbReference>
<dbReference type="PANTHER" id="PTHR23500">
    <property type="entry name" value="SOLUTE CARRIER FAMILY 2, FACILITATED GLUCOSE TRANSPORTER"/>
    <property type="match status" value="1"/>
</dbReference>
<sequence length="129" mass="14785">MDKAKGILWRIHKNGVVAELWDLADSIERECKVKWKRLSCSSLLVLNIVFQILQRFVGLDSILFLGPMLLQSIGYFYHASFLALLIASVVCTGVVAYTFFGRRRTLIFTCVGMFLAHAVFHFFSWLDFS</sequence>
<comment type="subcellular location">
    <subcellularLocation>
        <location evidence="1">Membrane</location>
    </subcellularLocation>
</comment>
<reference evidence="9" key="1">
    <citation type="submission" date="2023-12" db="EMBL/GenBank/DDBJ databases">
        <title>Genome assembly of Anisodus tanguticus.</title>
        <authorList>
            <person name="Wang Y.-J."/>
        </authorList>
    </citation>
    <scope>NUCLEOTIDE SEQUENCE</scope>
    <source>
        <strain evidence="9">KB-2021</strain>
        <tissue evidence="9">Leaf</tissue>
    </source>
</reference>
<evidence type="ECO:0000256" key="5">
    <source>
        <dbReference type="ARBA" id="ARBA00022989"/>
    </source>
</evidence>
<dbReference type="InterPro" id="IPR045262">
    <property type="entry name" value="STP/PLT_plant"/>
</dbReference>
<gene>
    <name evidence="9" type="ORF">RND71_018191</name>
</gene>
<name>A0AAE1VJY0_9SOLA</name>
<feature type="transmembrane region" description="Helical" evidence="8">
    <location>
        <begin position="77"/>
        <end position="99"/>
    </location>
</feature>
<dbReference type="GO" id="GO:0016020">
    <property type="term" value="C:membrane"/>
    <property type="evidence" value="ECO:0007669"/>
    <property type="project" value="UniProtKB-SubCell"/>
</dbReference>
<evidence type="ECO:0000256" key="2">
    <source>
        <dbReference type="ARBA" id="ARBA00010992"/>
    </source>
</evidence>
<organism evidence="9 10">
    <name type="scientific">Anisodus tanguticus</name>
    <dbReference type="NCBI Taxonomy" id="243964"/>
    <lineage>
        <taxon>Eukaryota</taxon>
        <taxon>Viridiplantae</taxon>
        <taxon>Streptophyta</taxon>
        <taxon>Embryophyta</taxon>
        <taxon>Tracheophyta</taxon>
        <taxon>Spermatophyta</taxon>
        <taxon>Magnoliopsida</taxon>
        <taxon>eudicotyledons</taxon>
        <taxon>Gunneridae</taxon>
        <taxon>Pentapetalae</taxon>
        <taxon>asterids</taxon>
        <taxon>lamiids</taxon>
        <taxon>Solanales</taxon>
        <taxon>Solanaceae</taxon>
        <taxon>Solanoideae</taxon>
        <taxon>Hyoscyameae</taxon>
        <taxon>Anisodus</taxon>
    </lineage>
</organism>
<dbReference type="GO" id="GO:0015144">
    <property type="term" value="F:carbohydrate transmembrane transporter activity"/>
    <property type="evidence" value="ECO:0007669"/>
    <property type="project" value="InterPro"/>
</dbReference>
<feature type="transmembrane region" description="Helical" evidence="8">
    <location>
        <begin position="38"/>
        <end position="57"/>
    </location>
</feature>
<evidence type="ECO:0000256" key="7">
    <source>
        <dbReference type="ARBA" id="ARBA00044504"/>
    </source>
</evidence>
<proteinExistence type="inferred from homology"/>
<evidence type="ECO:0000313" key="10">
    <source>
        <dbReference type="Proteomes" id="UP001291623"/>
    </source>
</evidence>
<keyword evidence="6 8" id="KW-0472">Membrane</keyword>
<dbReference type="InterPro" id="IPR036259">
    <property type="entry name" value="MFS_trans_sf"/>
</dbReference>
<dbReference type="Gene3D" id="1.20.1250.20">
    <property type="entry name" value="MFS general substrate transporter like domains"/>
    <property type="match status" value="1"/>
</dbReference>
<comment type="similarity">
    <text evidence="2">Belongs to the major facilitator superfamily. Sugar transporter (TC 2.A.1.1) family.</text>
</comment>
<evidence type="ECO:0000256" key="1">
    <source>
        <dbReference type="ARBA" id="ARBA00004370"/>
    </source>
</evidence>
<comment type="similarity">
    <text evidence="7">Belongs to the major facilitator superfamily. Phosphate:H(+) symporter (TC 2.A.1.9) family.</text>
</comment>